<feature type="region of interest" description="Disordered" evidence="1">
    <location>
        <begin position="113"/>
        <end position="133"/>
    </location>
</feature>
<keyword evidence="3" id="KW-1185">Reference proteome</keyword>
<evidence type="ECO:0000313" key="2">
    <source>
        <dbReference type="EMBL" id="KRY14570.1"/>
    </source>
</evidence>
<gene>
    <name evidence="2" type="ORF">T12_8082</name>
</gene>
<evidence type="ECO:0000313" key="3">
    <source>
        <dbReference type="Proteomes" id="UP000054783"/>
    </source>
</evidence>
<sequence length="133" mass="14626">MLPGVTESFALLLCLVFPSPGINSTGVSLYIAFHRLTTWQLCLSSFSVSTLLSVTKTFRSSSSAWFLSQRLSIYIFVNILPPDYSAVAMSSFLSISHIVEISRFLFLANKSQPARSEEEQSNNVPNANNPSKG</sequence>
<dbReference type="EMBL" id="JYDQ01000113">
    <property type="protein sequence ID" value="KRY14570.1"/>
    <property type="molecule type" value="Genomic_DNA"/>
</dbReference>
<comment type="caution">
    <text evidence="2">The sequence shown here is derived from an EMBL/GenBank/DDBJ whole genome shotgun (WGS) entry which is preliminary data.</text>
</comment>
<protein>
    <submittedName>
        <fullName evidence="2">Uncharacterized protein</fullName>
    </submittedName>
</protein>
<evidence type="ECO:0000256" key="1">
    <source>
        <dbReference type="SAM" id="MobiDB-lite"/>
    </source>
</evidence>
<organism evidence="2 3">
    <name type="scientific">Trichinella patagoniensis</name>
    <dbReference type="NCBI Taxonomy" id="990121"/>
    <lineage>
        <taxon>Eukaryota</taxon>
        <taxon>Metazoa</taxon>
        <taxon>Ecdysozoa</taxon>
        <taxon>Nematoda</taxon>
        <taxon>Enoplea</taxon>
        <taxon>Dorylaimia</taxon>
        <taxon>Trichinellida</taxon>
        <taxon>Trichinellidae</taxon>
        <taxon>Trichinella</taxon>
    </lineage>
</organism>
<name>A0A0V0ZR23_9BILA</name>
<accession>A0A0V0ZR23</accession>
<dbReference type="Proteomes" id="UP000054783">
    <property type="component" value="Unassembled WGS sequence"/>
</dbReference>
<dbReference type="AlphaFoldDB" id="A0A0V0ZR23"/>
<reference evidence="2 3" key="1">
    <citation type="submission" date="2015-01" db="EMBL/GenBank/DDBJ databases">
        <title>Evolution of Trichinella species and genotypes.</title>
        <authorList>
            <person name="Korhonen P.K."/>
            <person name="Edoardo P."/>
            <person name="Giuseppe L.R."/>
            <person name="Gasser R.B."/>
        </authorList>
    </citation>
    <scope>NUCLEOTIDE SEQUENCE [LARGE SCALE GENOMIC DNA]</scope>
    <source>
        <strain evidence="2">ISS2496</strain>
    </source>
</reference>
<feature type="compositionally biased region" description="Polar residues" evidence="1">
    <location>
        <begin position="121"/>
        <end position="133"/>
    </location>
</feature>
<proteinExistence type="predicted"/>